<sequence length="112" mass="12491">MKTQQSAEKAQKPEDVRFWTFQSINRGLKQVLIPGKVNDAGFVIAQPVIANFGGDDGRRGLWKTKEKELAAIIRNKMRMKTVADFNITEITEDQTNGDPVIEAKEDASQPSS</sequence>
<protein>
    <submittedName>
        <fullName evidence="2">Uncharacterized protein</fullName>
    </submittedName>
</protein>
<gene>
    <name evidence="2" type="ORF">S01H1_12079</name>
</gene>
<feature type="compositionally biased region" description="Basic and acidic residues" evidence="1">
    <location>
        <begin position="101"/>
        <end position="112"/>
    </location>
</feature>
<dbReference type="AlphaFoldDB" id="X0T7C2"/>
<accession>X0T7C2</accession>
<feature type="region of interest" description="Disordered" evidence="1">
    <location>
        <begin position="93"/>
        <end position="112"/>
    </location>
</feature>
<comment type="caution">
    <text evidence="2">The sequence shown here is derived from an EMBL/GenBank/DDBJ whole genome shotgun (WGS) entry which is preliminary data.</text>
</comment>
<dbReference type="EMBL" id="BARS01006179">
    <property type="protein sequence ID" value="GAF84077.1"/>
    <property type="molecule type" value="Genomic_DNA"/>
</dbReference>
<name>X0T7C2_9ZZZZ</name>
<proteinExistence type="predicted"/>
<evidence type="ECO:0000313" key="2">
    <source>
        <dbReference type="EMBL" id="GAF84077.1"/>
    </source>
</evidence>
<evidence type="ECO:0000256" key="1">
    <source>
        <dbReference type="SAM" id="MobiDB-lite"/>
    </source>
</evidence>
<organism evidence="2">
    <name type="scientific">marine sediment metagenome</name>
    <dbReference type="NCBI Taxonomy" id="412755"/>
    <lineage>
        <taxon>unclassified sequences</taxon>
        <taxon>metagenomes</taxon>
        <taxon>ecological metagenomes</taxon>
    </lineage>
</organism>
<reference evidence="2" key="1">
    <citation type="journal article" date="2014" name="Front. Microbiol.">
        <title>High frequency of phylogenetically diverse reductive dehalogenase-homologous genes in deep subseafloor sedimentary metagenomes.</title>
        <authorList>
            <person name="Kawai M."/>
            <person name="Futagami T."/>
            <person name="Toyoda A."/>
            <person name="Takaki Y."/>
            <person name="Nishi S."/>
            <person name="Hori S."/>
            <person name="Arai W."/>
            <person name="Tsubouchi T."/>
            <person name="Morono Y."/>
            <person name="Uchiyama I."/>
            <person name="Ito T."/>
            <person name="Fujiyama A."/>
            <person name="Inagaki F."/>
            <person name="Takami H."/>
        </authorList>
    </citation>
    <scope>NUCLEOTIDE SEQUENCE</scope>
    <source>
        <strain evidence="2">Expedition CK06-06</strain>
    </source>
</reference>